<dbReference type="Pfam" id="PF08645">
    <property type="entry name" value="PNK3P"/>
    <property type="match status" value="1"/>
</dbReference>
<dbReference type="KEGG" id="osn:115232274"/>
<sequence length="195" mass="22753">MSERVSLRSVEWSTFQHVNPRGQQEVVIYTTNTNSDYKKCPQSVKVAAFDIDWCLVRPKGMKKYPKDSLDWEWLFPCIPDTLSRLRLEGYEIVMFSNQKLAGRSPKHFFLFQKRTKNFLRFLESWTVLSPVSGVLYRKPSIRLWELYERLFHGGHHVDRVGSIFVGDAAGRKDDFACSDRQFAYNVGCGRISVLF</sequence>
<dbReference type="InterPro" id="IPR006549">
    <property type="entry name" value="HAD-SF_hydro_IIIA"/>
</dbReference>
<dbReference type="GO" id="GO:0046404">
    <property type="term" value="F:ATP-dependent polydeoxyribonucleotide 5'-hydroxyl-kinase activity"/>
    <property type="evidence" value="ECO:0007669"/>
    <property type="project" value="TreeGrafter"/>
</dbReference>
<dbReference type="GO" id="GO:0006281">
    <property type="term" value="P:DNA repair"/>
    <property type="evidence" value="ECO:0007669"/>
    <property type="project" value="TreeGrafter"/>
</dbReference>
<dbReference type="NCBIfam" id="TIGR01662">
    <property type="entry name" value="HAD-SF-IIIA"/>
    <property type="match status" value="1"/>
</dbReference>
<keyword evidence="1" id="KW-1185">Reference proteome</keyword>
<proteinExistence type="predicted"/>
<dbReference type="Gene3D" id="3.40.50.1000">
    <property type="entry name" value="HAD superfamily/HAD-like"/>
    <property type="match status" value="1"/>
</dbReference>
<dbReference type="RefSeq" id="XP_029657965.1">
    <property type="nucleotide sequence ID" value="XM_029802105.1"/>
</dbReference>
<reference evidence="2" key="1">
    <citation type="submission" date="2025-08" db="UniProtKB">
        <authorList>
            <consortium name="RefSeq"/>
        </authorList>
    </citation>
    <scope>IDENTIFICATION</scope>
</reference>
<dbReference type="PANTHER" id="PTHR12083">
    <property type="entry name" value="BIFUNCTIONAL POLYNUCLEOTIDE PHOSPHATASE/KINASE"/>
    <property type="match status" value="1"/>
</dbReference>
<accession>A0A6P7U6G0</accession>
<gene>
    <name evidence="2" type="primary">LOC115232274</name>
</gene>
<dbReference type="InterPro" id="IPR013954">
    <property type="entry name" value="PNK3P"/>
</dbReference>
<evidence type="ECO:0000313" key="1">
    <source>
        <dbReference type="Proteomes" id="UP000515154"/>
    </source>
</evidence>
<dbReference type="GO" id="GO:0046403">
    <property type="term" value="F:polynucleotide 3'-phosphatase activity"/>
    <property type="evidence" value="ECO:0007669"/>
    <property type="project" value="TreeGrafter"/>
</dbReference>
<dbReference type="SUPFAM" id="SSF56784">
    <property type="entry name" value="HAD-like"/>
    <property type="match status" value="1"/>
</dbReference>
<protein>
    <submittedName>
        <fullName evidence="2">Bifunctional polynucleotide phosphatase/kinase-like</fullName>
    </submittedName>
</protein>
<evidence type="ECO:0000313" key="2">
    <source>
        <dbReference type="RefSeq" id="XP_029657965.1"/>
    </source>
</evidence>
<dbReference type="AlphaFoldDB" id="A0A6P7U6G0"/>
<dbReference type="Proteomes" id="UP000515154">
    <property type="component" value="Unplaced"/>
</dbReference>
<dbReference type="GO" id="GO:0003690">
    <property type="term" value="F:double-stranded DNA binding"/>
    <property type="evidence" value="ECO:0007669"/>
    <property type="project" value="TreeGrafter"/>
</dbReference>
<name>A0A6P7U6G0_9MOLL</name>
<dbReference type="PANTHER" id="PTHR12083:SF9">
    <property type="entry name" value="BIFUNCTIONAL POLYNUCLEOTIDE PHOSPHATASE_KINASE"/>
    <property type="match status" value="1"/>
</dbReference>
<dbReference type="InterPro" id="IPR023214">
    <property type="entry name" value="HAD_sf"/>
</dbReference>
<dbReference type="InterPro" id="IPR036412">
    <property type="entry name" value="HAD-like_sf"/>
</dbReference>
<organism evidence="1 2">
    <name type="scientific">Octopus sinensis</name>
    <name type="common">East Asian common octopus</name>
    <dbReference type="NCBI Taxonomy" id="2607531"/>
    <lineage>
        <taxon>Eukaryota</taxon>
        <taxon>Metazoa</taxon>
        <taxon>Spiralia</taxon>
        <taxon>Lophotrochozoa</taxon>
        <taxon>Mollusca</taxon>
        <taxon>Cephalopoda</taxon>
        <taxon>Coleoidea</taxon>
        <taxon>Octopodiformes</taxon>
        <taxon>Octopoda</taxon>
        <taxon>Incirrata</taxon>
        <taxon>Octopodidae</taxon>
        <taxon>Octopus</taxon>
    </lineage>
</organism>